<sequence>MRSFRSRYLVPDNVVFRYYSVKKLPLLNEDKILIPVMSIVEGGVRFPLYPFLIDFLQTVNACPGQLSINVFRIVIGVVALNRLLKVNLTVRDILHIYSYTCLGSESDTSCHLRAKTVNTKLVTALPSSNKGFDNDWLVVSGNWFSGASRCQNRFGRPVSSRLNIPTSTANLEDIKKVLNSKICVDQFGQPRAASILLGYQPLIGNFLEGPTIPRSQETPVEPSVLYVAQPSSSIPQVDHPSLIPTGVVLEMAPPVDVFEIIGKKQTRASSSKAKVKAKQGVQTRRSKKAVFEVIAPEQPDQGEELRSAPLTEQSGLPQIVEHVEAEQAEEQAPKPKRARVVIEQTEIPSLSSQSEPWVPEIMVQGQPVTTNHTIFDTSDVEFSARVAHALTRATCLPGDYEVWEKISSGRLFRHISRGLVMAAQGVQAAEARAYSLHKKQKEIEAPYLPWIGDGIAAQGVQAAEARAYSLHKKQKEIEAEHNQAMSDVLANAVKNYGDLEKKHFETVNQMKDAEERARTESDQRAKIEAELNLLQDKVKNLEAECVRSIGEAREEGKREGKAALKKVKTPLDSDLLLRENTPLPYPDAGLRESDKEDDEDEEDEGEEEDEILEVGGVGANPVLISADDSPAPVNSAPVDTVPVPTEDNPTPTDAAPSTEI</sequence>
<feature type="coiled-coil region" evidence="1">
    <location>
        <begin position="510"/>
        <end position="551"/>
    </location>
</feature>
<dbReference type="AlphaFoldDB" id="A0A2N9F2X9"/>
<gene>
    <name evidence="3" type="ORF">FSB_LOCUS9091</name>
</gene>
<feature type="compositionally biased region" description="Acidic residues" evidence="2">
    <location>
        <begin position="595"/>
        <end position="612"/>
    </location>
</feature>
<evidence type="ECO:0000256" key="2">
    <source>
        <dbReference type="SAM" id="MobiDB-lite"/>
    </source>
</evidence>
<name>A0A2N9F2X9_FAGSY</name>
<proteinExistence type="predicted"/>
<evidence type="ECO:0000256" key="1">
    <source>
        <dbReference type="SAM" id="Coils"/>
    </source>
</evidence>
<organism evidence="3">
    <name type="scientific">Fagus sylvatica</name>
    <name type="common">Beechnut</name>
    <dbReference type="NCBI Taxonomy" id="28930"/>
    <lineage>
        <taxon>Eukaryota</taxon>
        <taxon>Viridiplantae</taxon>
        <taxon>Streptophyta</taxon>
        <taxon>Embryophyta</taxon>
        <taxon>Tracheophyta</taxon>
        <taxon>Spermatophyta</taxon>
        <taxon>Magnoliopsida</taxon>
        <taxon>eudicotyledons</taxon>
        <taxon>Gunneridae</taxon>
        <taxon>Pentapetalae</taxon>
        <taxon>rosids</taxon>
        <taxon>fabids</taxon>
        <taxon>Fagales</taxon>
        <taxon>Fagaceae</taxon>
        <taxon>Fagus</taxon>
    </lineage>
</organism>
<reference evidence="3" key="1">
    <citation type="submission" date="2018-02" db="EMBL/GenBank/DDBJ databases">
        <authorList>
            <person name="Cohen D.B."/>
            <person name="Kent A.D."/>
        </authorList>
    </citation>
    <scope>NUCLEOTIDE SEQUENCE</scope>
</reference>
<feature type="region of interest" description="Disordered" evidence="2">
    <location>
        <begin position="573"/>
        <end position="660"/>
    </location>
</feature>
<accession>A0A2N9F2X9</accession>
<protein>
    <submittedName>
        <fullName evidence="3">Uncharacterized protein</fullName>
    </submittedName>
</protein>
<keyword evidence="1" id="KW-0175">Coiled coil</keyword>
<dbReference type="EMBL" id="OIVN01000501">
    <property type="protein sequence ID" value="SPC81209.1"/>
    <property type="molecule type" value="Genomic_DNA"/>
</dbReference>
<evidence type="ECO:0000313" key="3">
    <source>
        <dbReference type="EMBL" id="SPC81209.1"/>
    </source>
</evidence>